<evidence type="ECO:0000313" key="5">
    <source>
        <dbReference type="Proteomes" id="UP001209570"/>
    </source>
</evidence>
<dbReference type="SUPFAM" id="SSF55961">
    <property type="entry name" value="Bet v1-like"/>
    <property type="match status" value="1"/>
</dbReference>
<dbReference type="AlphaFoldDB" id="A0AAD5LFV2"/>
<dbReference type="Proteomes" id="UP001209570">
    <property type="component" value="Unassembled WGS sequence"/>
</dbReference>
<dbReference type="SMART" id="SM00234">
    <property type="entry name" value="START"/>
    <property type="match status" value="1"/>
</dbReference>
<dbReference type="EMBL" id="JAKCXM010000180">
    <property type="protein sequence ID" value="KAJ0399506.1"/>
    <property type="molecule type" value="Genomic_DNA"/>
</dbReference>
<keyword evidence="2" id="KW-1133">Transmembrane helix</keyword>
<name>A0AAD5LFV2_PYTIN</name>
<reference evidence="4" key="1">
    <citation type="submission" date="2021-12" db="EMBL/GenBank/DDBJ databases">
        <title>Prjna785345.</title>
        <authorList>
            <person name="Rujirawat T."/>
            <person name="Krajaejun T."/>
        </authorList>
    </citation>
    <scope>NUCLEOTIDE SEQUENCE</scope>
    <source>
        <strain evidence="4">Pi057C3</strain>
    </source>
</reference>
<dbReference type="InterPro" id="IPR023393">
    <property type="entry name" value="START-like_dom_sf"/>
</dbReference>
<evidence type="ECO:0000256" key="2">
    <source>
        <dbReference type="SAM" id="Phobius"/>
    </source>
</evidence>
<keyword evidence="2" id="KW-0472">Membrane</keyword>
<keyword evidence="5" id="KW-1185">Reference proteome</keyword>
<evidence type="ECO:0000259" key="3">
    <source>
        <dbReference type="PROSITE" id="PS50848"/>
    </source>
</evidence>
<dbReference type="Pfam" id="PF01852">
    <property type="entry name" value="START"/>
    <property type="match status" value="1"/>
</dbReference>
<comment type="caution">
    <text evidence="4">The sequence shown here is derived from an EMBL/GenBank/DDBJ whole genome shotgun (WGS) entry which is preliminary data.</text>
</comment>
<feature type="transmembrane region" description="Helical" evidence="2">
    <location>
        <begin position="85"/>
        <end position="105"/>
    </location>
</feature>
<dbReference type="Gene3D" id="3.30.530.20">
    <property type="match status" value="1"/>
</dbReference>
<dbReference type="InterPro" id="IPR045096">
    <property type="entry name" value="EDR2-like"/>
</dbReference>
<dbReference type="PROSITE" id="PS50848">
    <property type="entry name" value="START"/>
    <property type="match status" value="1"/>
</dbReference>
<proteinExistence type="predicted"/>
<gene>
    <name evidence="4" type="ORF">P43SY_002171</name>
</gene>
<evidence type="ECO:0000256" key="1">
    <source>
        <dbReference type="SAM" id="MobiDB-lite"/>
    </source>
</evidence>
<dbReference type="CDD" id="cd00177">
    <property type="entry name" value="START"/>
    <property type="match status" value="1"/>
</dbReference>
<accession>A0AAD5LFV2</accession>
<evidence type="ECO:0000313" key="4">
    <source>
        <dbReference type="EMBL" id="KAJ0399506.1"/>
    </source>
</evidence>
<dbReference type="GO" id="GO:0008289">
    <property type="term" value="F:lipid binding"/>
    <property type="evidence" value="ECO:0007669"/>
    <property type="project" value="InterPro"/>
</dbReference>
<dbReference type="PANTHER" id="PTHR12136">
    <property type="entry name" value="ENHANCED DISEASE RESISTANCE-RELATED"/>
    <property type="match status" value="1"/>
</dbReference>
<dbReference type="PANTHER" id="PTHR12136:SF41">
    <property type="entry name" value="PLECKSTRIN HOMOLOGY (PH) AND LIPID-BINDING START DOMAINS-CONTAINING PROTEIN"/>
    <property type="match status" value="1"/>
</dbReference>
<keyword evidence="2" id="KW-0812">Transmembrane</keyword>
<sequence length="660" mass="73191">MPARGDVPNTIKLLSELERSWSMFTATWKAVDLFAGMHIWQEQDRSETSSSGASTSEPLNGMFLSTASAGLVAFIAATIGGGGVVVAVLLSVLVVFGTVWTMTGVRARRDVPCFKVLKPIDGTPSEVFLYLMNINNYAVWDASIERASVIHTIDDHSDIIHVVYRPVWIWPFWVTPRDVCLLRYWRRTEDGSYVICVQSTVHPECPPTHSVVRAKCNGGGFIIAPRNQVTAQPDELTSMVTHVVHLDPSGWEGQLLKRFNMVYAFLRPQVLALCGLQEVMEARKYVCPNISEEFATATAHAEEMVASMSGNPHGDNANDANGGGSANASPLKELPTSVPRAMWAEPDSGAMLVRGPDYLTDRRKVPSAPPAFRLVGVDLFQSNKAIEHIAGRPDNIIQQELKRHDAEGTEMPFTFVINFVVPGSPRLNLVLYYQTPHASVLQDGSPFAELMNDFLDGTDEFRNERFKLIPCIVEGSFIVRQAVGSTPAIIGKKLRQPYFRGRQYFELDVDIASSAVANRVVGLVTGYTKKLVIDMGFLVEGQRADELPERLFAQRSLIRLDCPLGNSPSPPQKPHSYDKKDYGYGYGKKDHGYDKKDYGCSYGYGYDKDHGYGKKDYGYGYGYGDKDYGYGHGGYGKGYDKGYDSYGHGYSKYDSYGYGY</sequence>
<organism evidence="4 5">
    <name type="scientific">Pythium insidiosum</name>
    <name type="common">Pythiosis disease agent</name>
    <dbReference type="NCBI Taxonomy" id="114742"/>
    <lineage>
        <taxon>Eukaryota</taxon>
        <taxon>Sar</taxon>
        <taxon>Stramenopiles</taxon>
        <taxon>Oomycota</taxon>
        <taxon>Peronosporomycetes</taxon>
        <taxon>Pythiales</taxon>
        <taxon>Pythiaceae</taxon>
        <taxon>Pythium</taxon>
    </lineage>
</organism>
<feature type="region of interest" description="Disordered" evidence="1">
    <location>
        <begin position="307"/>
        <end position="329"/>
    </location>
</feature>
<dbReference type="Pfam" id="PF07059">
    <property type="entry name" value="EDR2_C"/>
    <property type="match status" value="1"/>
</dbReference>
<protein>
    <recommendedName>
        <fullName evidence="3">START domain-containing protein</fullName>
    </recommendedName>
</protein>
<dbReference type="InterPro" id="IPR002913">
    <property type="entry name" value="START_lipid-bd_dom"/>
</dbReference>
<feature type="domain" description="START" evidence="3">
    <location>
        <begin position="106"/>
        <end position="282"/>
    </location>
</feature>
<dbReference type="InterPro" id="IPR009769">
    <property type="entry name" value="EDR2_C"/>
</dbReference>